<gene>
    <name evidence="1" type="ORF">MM415B02033_0014</name>
</gene>
<organism evidence="1">
    <name type="scientific">viral metagenome</name>
    <dbReference type="NCBI Taxonomy" id="1070528"/>
    <lineage>
        <taxon>unclassified sequences</taxon>
        <taxon>metagenomes</taxon>
        <taxon>organismal metagenomes</taxon>
    </lineage>
</organism>
<proteinExistence type="predicted"/>
<name>A0A6M3IDS6_9ZZZZ</name>
<evidence type="ECO:0000313" key="1">
    <source>
        <dbReference type="EMBL" id="QJA55563.1"/>
    </source>
</evidence>
<dbReference type="AlphaFoldDB" id="A0A6M3IDS6"/>
<protein>
    <submittedName>
        <fullName evidence="1">Uncharacterized protein</fullName>
    </submittedName>
</protein>
<accession>A0A6M3IDS6</accession>
<sequence>MPSIPAKRLTWYLRKLALASESGQYSPVYTAGEVHDAFRLGIATIKADSRALRDVYGIELVPLDVRRYEVRPKTGKALQGIVETVFLLPLAGEYTVHWNARDGAREHRALARYYDSWVVNAPNPRRIKRDRVTGIVPTPPDYEADIDVTHWRHRELDEIIAKAEEKARLRGLG</sequence>
<reference evidence="1" key="1">
    <citation type="submission" date="2020-03" db="EMBL/GenBank/DDBJ databases">
        <title>The deep terrestrial virosphere.</title>
        <authorList>
            <person name="Holmfeldt K."/>
            <person name="Nilsson E."/>
            <person name="Simone D."/>
            <person name="Lopez-Fernandez M."/>
            <person name="Wu X."/>
            <person name="de Brujin I."/>
            <person name="Lundin D."/>
            <person name="Andersson A."/>
            <person name="Bertilsson S."/>
            <person name="Dopson M."/>
        </authorList>
    </citation>
    <scope>NUCLEOTIDE SEQUENCE</scope>
    <source>
        <strain evidence="1">MM415B02033</strain>
    </source>
</reference>
<dbReference type="EMBL" id="MT141166">
    <property type="protein sequence ID" value="QJA55563.1"/>
    <property type="molecule type" value="Genomic_DNA"/>
</dbReference>